<dbReference type="PANTHER" id="PTHR37423">
    <property type="entry name" value="SOLUBLE LYTIC MUREIN TRANSGLYCOSYLASE-RELATED"/>
    <property type="match status" value="1"/>
</dbReference>
<dbReference type="RefSeq" id="WP_127692566.1">
    <property type="nucleotide sequence ID" value="NZ_SACQ01000001.1"/>
</dbReference>
<dbReference type="SUPFAM" id="SSF53955">
    <property type="entry name" value="Lysozyme-like"/>
    <property type="match status" value="1"/>
</dbReference>
<dbReference type="Gene3D" id="1.10.530.10">
    <property type="match status" value="1"/>
</dbReference>
<dbReference type="Pfam" id="PF01464">
    <property type="entry name" value="SLT"/>
    <property type="match status" value="1"/>
</dbReference>
<comment type="similarity">
    <text evidence="1">Belongs to the transglycosylase Slt family.</text>
</comment>
<dbReference type="EMBL" id="SACQ01000001">
    <property type="protein sequence ID" value="RVU32397.1"/>
    <property type="molecule type" value="Genomic_DNA"/>
</dbReference>
<dbReference type="PANTHER" id="PTHR37423:SF2">
    <property type="entry name" value="MEMBRANE-BOUND LYTIC MUREIN TRANSGLYCOSYLASE C"/>
    <property type="match status" value="1"/>
</dbReference>
<dbReference type="AlphaFoldDB" id="A0A437QCX9"/>
<comment type="caution">
    <text evidence="3">The sequence shown here is derived from an EMBL/GenBank/DDBJ whole genome shotgun (WGS) entry which is preliminary data.</text>
</comment>
<evidence type="ECO:0000256" key="1">
    <source>
        <dbReference type="ARBA" id="ARBA00007734"/>
    </source>
</evidence>
<dbReference type="CDD" id="cd00254">
    <property type="entry name" value="LT-like"/>
    <property type="match status" value="1"/>
</dbReference>
<protein>
    <submittedName>
        <fullName evidence="3">Lytic transglycosylase domain-containing protein</fullName>
    </submittedName>
</protein>
<dbReference type="InterPro" id="IPR023346">
    <property type="entry name" value="Lysozyme-like_dom_sf"/>
</dbReference>
<dbReference type="Proteomes" id="UP000282818">
    <property type="component" value="Unassembled WGS sequence"/>
</dbReference>
<keyword evidence="4" id="KW-1185">Reference proteome</keyword>
<organism evidence="3 4">
    <name type="scientific">Neptunomonas marina</name>
    <dbReference type="NCBI Taxonomy" id="1815562"/>
    <lineage>
        <taxon>Bacteria</taxon>
        <taxon>Pseudomonadati</taxon>
        <taxon>Pseudomonadota</taxon>
        <taxon>Gammaproteobacteria</taxon>
        <taxon>Oceanospirillales</taxon>
        <taxon>Oceanospirillaceae</taxon>
        <taxon>Neptunomonas</taxon>
    </lineage>
</organism>
<evidence type="ECO:0000259" key="2">
    <source>
        <dbReference type="Pfam" id="PF01464"/>
    </source>
</evidence>
<name>A0A437QCX9_9GAMM</name>
<evidence type="ECO:0000313" key="3">
    <source>
        <dbReference type="EMBL" id="RVU32397.1"/>
    </source>
</evidence>
<evidence type="ECO:0000313" key="4">
    <source>
        <dbReference type="Proteomes" id="UP000282818"/>
    </source>
</evidence>
<accession>A0A437QCX9</accession>
<reference evidence="3 4" key="1">
    <citation type="submission" date="2019-01" db="EMBL/GenBank/DDBJ databases">
        <authorList>
            <person name="Chen W.-M."/>
        </authorList>
    </citation>
    <scope>NUCLEOTIDE SEQUENCE [LARGE SCALE GENOMIC DNA]</scope>
    <source>
        <strain evidence="3 4">HPM-16</strain>
    </source>
</reference>
<feature type="domain" description="Transglycosylase SLT" evidence="2">
    <location>
        <begin position="124"/>
        <end position="218"/>
    </location>
</feature>
<dbReference type="InterPro" id="IPR008258">
    <property type="entry name" value="Transglycosylase_SLT_dom_1"/>
</dbReference>
<gene>
    <name evidence="3" type="ORF">EOE65_01725</name>
</gene>
<proteinExistence type="inferred from homology"/>
<sequence>MLRVVSFGLLLGLLHGEWALAQSIRKVIREDGRVEYTNVSDDGVTYVTRPPKSGEKGKVTYESIYKYRSDDGVITFTNQKPKGKKAFVTRRYAKFSCYACRPKTSVDWYKTALNTEAYRDHVSASAKEFAVDPALIRAVMHAESHFKKGAVSSQGAQGLMQLMPATAAELGVGNAFDPAENIRGGTKYLSELLTSYKGDITRATAAYNAGPGAVAKYDGVPPYAETQAYVKRVGILYKRYQKAGG</sequence>